<dbReference type="InterPro" id="IPR007111">
    <property type="entry name" value="NACHT_NTPase"/>
</dbReference>
<dbReference type="EMBL" id="ML994621">
    <property type="protein sequence ID" value="KAF2189398.1"/>
    <property type="molecule type" value="Genomic_DNA"/>
</dbReference>
<evidence type="ECO:0000313" key="3">
    <source>
        <dbReference type="EMBL" id="KAF2189398.1"/>
    </source>
</evidence>
<dbReference type="InterPro" id="IPR056884">
    <property type="entry name" value="NPHP3-like_N"/>
</dbReference>
<organism evidence="3 4">
    <name type="scientific">Zopfia rhizophila CBS 207.26</name>
    <dbReference type="NCBI Taxonomy" id="1314779"/>
    <lineage>
        <taxon>Eukaryota</taxon>
        <taxon>Fungi</taxon>
        <taxon>Dikarya</taxon>
        <taxon>Ascomycota</taxon>
        <taxon>Pezizomycotina</taxon>
        <taxon>Dothideomycetes</taxon>
        <taxon>Dothideomycetes incertae sedis</taxon>
        <taxon>Zopfiaceae</taxon>
        <taxon>Zopfia</taxon>
    </lineage>
</organism>
<evidence type="ECO:0000259" key="2">
    <source>
        <dbReference type="PROSITE" id="PS50837"/>
    </source>
</evidence>
<name>A0A6A6EFI5_9PEZI</name>
<dbReference type="Proteomes" id="UP000800200">
    <property type="component" value="Unassembled WGS sequence"/>
</dbReference>
<dbReference type="AlphaFoldDB" id="A0A6A6EFI5"/>
<dbReference type="InterPro" id="IPR027417">
    <property type="entry name" value="P-loop_NTPase"/>
</dbReference>
<accession>A0A6A6EFI5</accession>
<dbReference type="OrthoDB" id="5418336at2759"/>
<dbReference type="SUPFAM" id="SSF52540">
    <property type="entry name" value="P-loop containing nucleoside triphosphate hydrolases"/>
    <property type="match status" value="1"/>
</dbReference>
<dbReference type="PANTHER" id="PTHR10039:SF14">
    <property type="entry name" value="NACHT DOMAIN-CONTAINING PROTEIN"/>
    <property type="match status" value="1"/>
</dbReference>
<evidence type="ECO:0000256" key="1">
    <source>
        <dbReference type="ARBA" id="ARBA00022737"/>
    </source>
</evidence>
<dbReference type="Pfam" id="PF24883">
    <property type="entry name" value="NPHP3_N"/>
    <property type="match status" value="1"/>
</dbReference>
<proteinExistence type="predicted"/>
<gene>
    <name evidence="3" type="ORF">K469DRAFT_702043</name>
</gene>
<reference evidence="3" key="1">
    <citation type="journal article" date="2020" name="Stud. Mycol.">
        <title>101 Dothideomycetes genomes: a test case for predicting lifestyles and emergence of pathogens.</title>
        <authorList>
            <person name="Haridas S."/>
            <person name="Albert R."/>
            <person name="Binder M."/>
            <person name="Bloem J."/>
            <person name="Labutti K."/>
            <person name="Salamov A."/>
            <person name="Andreopoulos B."/>
            <person name="Baker S."/>
            <person name="Barry K."/>
            <person name="Bills G."/>
            <person name="Bluhm B."/>
            <person name="Cannon C."/>
            <person name="Castanera R."/>
            <person name="Culley D."/>
            <person name="Daum C."/>
            <person name="Ezra D."/>
            <person name="Gonzalez J."/>
            <person name="Henrissat B."/>
            <person name="Kuo A."/>
            <person name="Liang C."/>
            <person name="Lipzen A."/>
            <person name="Lutzoni F."/>
            <person name="Magnuson J."/>
            <person name="Mondo S."/>
            <person name="Nolan M."/>
            <person name="Ohm R."/>
            <person name="Pangilinan J."/>
            <person name="Park H.-J."/>
            <person name="Ramirez L."/>
            <person name="Alfaro M."/>
            <person name="Sun H."/>
            <person name="Tritt A."/>
            <person name="Yoshinaga Y."/>
            <person name="Zwiers L.-H."/>
            <person name="Turgeon B."/>
            <person name="Goodwin S."/>
            <person name="Spatafora J."/>
            <person name="Crous P."/>
            <person name="Grigoriev I."/>
        </authorList>
    </citation>
    <scope>NUCLEOTIDE SEQUENCE</scope>
    <source>
        <strain evidence="3">CBS 207.26</strain>
    </source>
</reference>
<keyword evidence="4" id="KW-1185">Reference proteome</keyword>
<sequence>MPDTCNWILTRKQYNDWVNNDSSGILWIYGIPGSGKSVLASSIVDRLSSKSSFVPLLYFFCSSRNKNRRVSVHILRSLVFQLESQRPGLADLVEAAYKASTSKTADTFEQLWELFERMVHETKSLTCVVDGLDECLERNDEGHWSAHFSLVGLLS</sequence>
<dbReference type="PANTHER" id="PTHR10039">
    <property type="entry name" value="AMELOGENIN"/>
    <property type="match status" value="1"/>
</dbReference>
<feature type="domain" description="NACHT" evidence="2">
    <location>
        <begin position="24"/>
        <end position="134"/>
    </location>
</feature>
<protein>
    <recommendedName>
        <fullName evidence="2">NACHT domain-containing protein</fullName>
    </recommendedName>
</protein>
<evidence type="ECO:0000313" key="4">
    <source>
        <dbReference type="Proteomes" id="UP000800200"/>
    </source>
</evidence>
<dbReference type="Gene3D" id="3.40.50.300">
    <property type="entry name" value="P-loop containing nucleotide triphosphate hydrolases"/>
    <property type="match status" value="1"/>
</dbReference>
<keyword evidence="1" id="KW-0677">Repeat</keyword>
<dbReference type="PROSITE" id="PS50837">
    <property type="entry name" value="NACHT"/>
    <property type="match status" value="1"/>
</dbReference>